<proteinExistence type="predicted"/>
<gene>
    <name evidence="1" type="ORF">SAMN05192562_11251</name>
</gene>
<accession>A0A1I7E8R7</accession>
<protein>
    <submittedName>
        <fullName evidence="1">Putative virulence factor</fullName>
    </submittedName>
</protein>
<keyword evidence="2" id="KW-1185">Reference proteome</keyword>
<organism evidence="1 2">
    <name type="scientific">Kosakonia arachidis</name>
    <dbReference type="NCBI Taxonomy" id="551989"/>
    <lineage>
        <taxon>Bacteria</taxon>
        <taxon>Pseudomonadati</taxon>
        <taxon>Pseudomonadota</taxon>
        <taxon>Gammaproteobacteria</taxon>
        <taxon>Enterobacterales</taxon>
        <taxon>Enterobacteriaceae</taxon>
        <taxon>Kosakonia</taxon>
    </lineage>
</organism>
<name>A0A1I7E8R7_9ENTR</name>
<evidence type="ECO:0000313" key="1">
    <source>
        <dbReference type="EMBL" id="SFU20285.1"/>
    </source>
</evidence>
<dbReference type="AlphaFoldDB" id="A0A1I7E8R7"/>
<evidence type="ECO:0000313" key="2">
    <source>
        <dbReference type="Proteomes" id="UP000199187"/>
    </source>
</evidence>
<dbReference type="EMBL" id="FPAU01000012">
    <property type="protein sequence ID" value="SFU20285.1"/>
    <property type="molecule type" value="Genomic_DNA"/>
</dbReference>
<sequence length="127" mass="14871">MQLRILYAQLINFSYRYDLSAVRWNRLNQTETCHGPDTASTKAAISEFIAWLGYANMAVEERPRSRINPQTAIFMPLRRVNVTTRFIHQKLQSVGQATHWAYDWLIALDNRMREQNKVDNAYGLSHQ</sequence>
<dbReference type="Pfam" id="PF10139">
    <property type="entry name" value="Virul_Fac"/>
    <property type="match status" value="1"/>
</dbReference>
<reference evidence="2" key="1">
    <citation type="submission" date="2016-10" db="EMBL/GenBank/DDBJ databases">
        <authorList>
            <person name="Varghese N."/>
            <person name="Submissions S."/>
        </authorList>
    </citation>
    <scope>NUCLEOTIDE SEQUENCE [LARGE SCALE GENOMIC DNA]</scope>
    <source>
        <strain evidence="2">Ah-143</strain>
    </source>
</reference>
<dbReference type="Proteomes" id="UP000199187">
    <property type="component" value="Unassembled WGS sequence"/>
</dbReference>
<dbReference type="InterPro" id="IPR017030">
    <property type="entry name" value="Vir_effector_SfrC"/>
</dbReference>